<dbReference type="RefSeq" id="WP_161743642.1">
    <property type="nucleotide sequence ID" value="NZ_JAAAMV010000009.1"/>
</dbReference>
<proteinExistence type="predicted"/>
<comment type="caution">
    <text evidence="7">The sequence shown here is derived from an EMBL/GenBank/DDBJ whole genome shotgun (WGS) entry which is preliminary data.</text>
</comment>
<organism evidence="7 8">
    <name type="scientific">Paenibacillus glycinis</name>
    <dbReference type="NCBI Taxonomy" id="2697035"/>
    <lineage>
        <taxon>Bacteria</taxon>
        <taxon>Bacillati</taxon>
        <taxon>Bacillota</taxon>
        <taxon>Bacilli</taxon>
        <taxon>Bacillales</taxon>
        <taxon>Paenibacillaceae</taxon>
        <taxon>Paenibacillus</taxon>
    </lineage>
</organism>
<dbReference type="InterPro" id="IPR036388">
    <property type="entry name" value="WH-like_DNA-bd_sf"/>
</dbReference>
<keyword evidence="8" id="KW-1185">Reference proteome</keyword>
<evidence type="ECO:0000256" key="5">
    <source>
        <dbReference type="ARBA" id="ARBA00023163"/>
    </source>
</evidence>
<keyword evidence="4" id="KW-0238">DNA-binding</keyword>
<protein>
    <submittedName>
        <fullName evidence="7">MarR family transcriptional regulator</fullName>
    </submittedName>
</protein>
<evidence type="ECO:0000313" key="7">
    <source>
        <dbReference type="EMBL" id="NBD24832.1"/>
    </source>
</evidence>
<dbReference type="Pfam" id="PF22381">
    <property type="entry name" value="Staph_reg_Sar_Rot"/>
    <property type="match status" value="1"/>
</dbReference>
<dbReference type="PANTHER" id="PTHR33164:SF5">
    <property type="entry name" value="ORGANIC HYDROPEROXIDE RESISTANCE TRANSCRIPTIONAL REGULATOR"/>
    <property type="match status" value="1"/>
</dbReference>
<evidence type="ECO:0000256" key="1">
    <source>
        <dbReference type="ARBA" id="ARBA00004496"/>
    </source>
</evidence>
<feature type="domain" description="HTH marR-type" evidence="6">
    <location>
        <begin position="6"/>
        <end position="136"/>
    </location>
</feature>
<dbReference type="SUPFAM" id="SSF46785">
    <property type="entry name" value="Winged helix' DNA-binding domain"/>
    <property type="match status" value="1"/>
</dbReference>
<reference evidence="7 8" key="1">
    <citation type="submission" date="2020-01" db="EMBL/GenBank/DDBJ databases">
        <title>Paenibacillus soybeanensis sp. nov. isolated from the nodules of soybean (Glycine max(L.) Merr).</title>
        <authorList>
            <person name="Wang H."/>
        </authorList>
    </citation>
    <scope>NUCLEOTIDE SEQUENCE [LARGE SCALE GENOMIC DNA]</scope>
    <source>
        <strain evidence="7 8">T1</strain>
    </source>
</reference>
<evidence type="ECO:0000313" key="8">
    <source>
        <dbReference type="Proteomes" id="UP000665561"/>
    </source>
</evidence>
<comment type="subcellular location">
    <subcellularLocation>
        <location evidence="1">Cytoplasm</location>
    </subcellularLocation>
</comment>
<sequence length="145" mass="16547">MEMELDDMLCFSIYAASRELTRLYRPILDQFGLTYPQYLVMVVLWKHGNTTVTALGDKLLLDTGTLTPLLKRLQEAKLIDRKRSIEDERKVEIGLTEKGAALEAQLKDVSRNLFVELCKTEENYVQTLAAVQKLLKDAQVLSGRE</sequence>
<dbReference type="InterPro" id="IPR039422">
    <property type="entry name" value="MarR/SlyA-like"/>
</dbReference>
<dbReference type="PANTHER" id="PTHR33164">
    <property type="entry name" value="TRANSCRIPTIONAL REGULATOR, MARR FAMILY"/>
    <property type="match status" value="1"/>
</dbReference>
<dbReference type="InterPro" id="IPR000835">
    <property type="entry name" value="HTH_MarR-typ"/>
</dbReference>
<dbReference type="InterPro" id="IPR036390">
    <property type="entry name" value="WH_DNA-bd_sf"/>
</dbReference>
<keyword evidence="5" id="KW-0804">Transcription</keyword>
<dbReference type="PROSITE" id="PS50995">
    <property type="entry name" value="HTH_MARR_2"/>
    <property type="match status" value="1"/>
</dbReference>
<evidence type="ECO:0000256" key="4">
    <source>
        <dbReference type="ARBA" id="ARBA00023125"/>
    </source>
</evidence>
<gene>
    <name evidence="7" type="ORF">GT019_13185</name>
</gene>
<evidence type="ECO:0000256" key="3">
    <source>
        <dbReference type="ARBA" id="ARBA00023015"/>
    </source>
</evidence>
<dbReference type="EMBL" id="JAAAMV010000009">
    <property type="protein sequence ID" value="NBD24832.1"/>
    <property type="molecule type" value="Genomic_DNA"/>
</dbReference>
<dbReference type="SMART" id="SM00347">
    <property type="entry name" value="HTH_MARR"/>
    <property type="match status" value="1"/>
</dbReference>
<dbReference type="InterPro" id="IPR055166">
    <property type="entry name" value="Transc_reg_Sar_Rot_HTH"/>
</dbReference>
<name>A0ABW9XQA1_9BACL</name>
<dbReference type="Proteomes" id="UP000665561">
    <property type="component" value="Unassembled WGS sequence"/>
</dbReference>
<accession>A0ABW9XQA1</accession>
<dbReference type="Gene3D" id="1.10.10.10">
    <property type="entry name" value="Winged helix-like DNA-binding domain superfamily/Winged helix DNA-binding domain"/>
    <property type="match status" value="1"/>
</dbReference>
<keyword evidence="3" id="KW-0805">Transcription regulation</keyword>
<keyword evidence="2" id="KW-0963">Cytoplasm</keyword>
<evidence type="ECO:0000256" key="2">
    <source>
        <dbReference type="ARBA" id="ARBA00022490"/>
    </source>
</evidence>
<evidence type="ECO:0000259" key="6">
    <source>
        <dbReference type="PROSITE" id="PS50995"/>
    </source>
</evidence>